<dbReference type="AlphaFoldDB" id="A0A9Q0R846"/>
<dbReference type="NCBIfam" id="TIGR01571">
    <property type="entry name" value="A_thal_Cys_rich"/>
    <property type="match status" value="1"/>
</dbReference>
<reference evidence="1" key="1">
    <citation type="submission" date="2022-10" db="EMBL/GenBank/DDBJ databases">
        <title>Novel sulphate-reducing endosymbionts in the free-living metamonad Anaeramoeba.</title>
        <authorList>
            <person name="Jerlstrom-Hultqvist J."/>
            <person name="Cepicka I."/>
            <person name="Gallot-Lavallee L."/>
            <person name="Salas-Leiva D."/>
            <person name="Curtis B.A."/>
            <person name="Zahonova K."/>
            <person name="Pipaliya S."/>
            <person name="Dacks J."/>
            <person name="Roger A.J."/>
        </authorList>
    </citation>
    <scope>NUCLEOTIDE SEQUENCE</scope>
    <source>
        <strain evidence="1">BMAN</strain>
    </source>
</reference>
<name>A0A9Q0R846_ANAIG</name>
<evidence type="ECO:0000313" key="2">
    <source>
        <dbReference type="Proteomes" id="UP001149090"/>
    </source>
</evidence>
<keyword evidence="2" id="KW-1185">Reference proteome</keyword>
<dbReference type="EMBL" id="JAPDFW010000100">
    <property type="protein sequence ID" value="KAJ5069988.1"/>
    <property type="molecule type" value="Genomic_DNA"/>
</dbReference>
<dbReference type="OMA" id="FENIVGC"/>
<dbReference type="PANTHER" id="PTHR15907">
    <property type="entry name" value="DUF614 FAMILY PROTEIN-RELATED"/>
    <property type="match status" value="1"/>
</dbReference>
<comment type="caution">
    <text evidence="1">The sequence shown here is derived from an EMBL/GenBank/DDBJ whole genome shotgun (WGS) entry which is preliminary data.</text>
</comment>
<dbReference type="Pfam" id="PF04749">
    <property type="entry name" value="PLAC8"/>
    <property type="match status" value="1"/>
</dbReference>
<proteinExistence type="predicted"/>
<dbReference type="OrthoDB" id="1045822at2759"/>
<organism evidence="1 2">
    <name type="scientific">Anaeramoeba ignava</name>
    <name type="common">Anaerobic marine amoeba</name>
    <dbReference type="NCBI Taxonomy" id="1746090"/>
    <lineage>
        <taxon>Eukaryota</taxon>
        <taxon>Metamonada</taxon>
        <taxon>Anaeramoebidae</taxon>
        <taxon>Anaeramoeba</taxon>
    </lineage>
</organism>
<evidence type="ECO:0000313" key="1">
    <source>
        <dbReference type="EMBL" id="KAJ5069988.1"/>
    </source>
</evidence>
<sequence>MLIFLHNLFGCFGDFNICLCGTCCPPILAARNKAGIDGRDCTICDCICCPREFYTRAQIRSQYGLGEAVMTDCLMSWLCGPCVACQDGREIQIRGQISGKN</sequence>
<gene>
    <name evidence="1" type="ORF">M0811_11353</name>
</gene>
<dbReference type="Proteomes" id="UP001149090">
    <property type="component" value="Unassembled WGS sequence"/>
</dbReference>
<accession>A0A9Q0R846</accession>
<protein>
    <submittedName>
        <fullName evidence="1">Duf614 family protein-related</fullName>
    </submittedName>
</protein>
<dbReference type="InterPro" id="IPR006461">
    <property type="entry name" value="PLAC_motif_containing"/>
</dbReference>